<dbReference type="InterPro" id="IPR013762">
    <property type="entry name" value="Integrase-like_cat_sf"/>
</dbReference>
<dbReference type="EMBL" id="JAJJPB010000044">
    <property type="protein sequence ID" value="MCC9296713.1"/>
    <property type="molecule type" value="Genomic_DNA"/>
</dbReference>
<reference evidence="2" key="1">
    <citation type="submission" date="2021-11" db="EMBL/GenBank/DDBJ databases">
        <authorList>
            <person name="Qingchun L."/>
            <person name="Dong Z."/>
            <person name="Zongwei Q."/>
            <person name="Jia Z."/>
            <person name="Duotao L."/>
        </authorList>
    </citation>
    <scope>NUCLEOTIDE SEQUENCE</scope>
    <source>
        <strain evidence="2">WLY-B-L2</strain>
    </source>
</reference>
<name>A0ABS8NA82_9CLOT</name>
<evidence type="ECO:0000313" key="2">
    <source>
        <dbReference type="EMBL" id="MCC9296713.1"/>
    </source>
</evidence>
<keyword evidence="3" id="KW-1185">Reference proteome</keyword>
<comment type="caution">
    <text evidence="2">The sequence shown here is derived from an EMBL/GenBank/DDBJ whole genome shotgun (WGS) entry which is preliminary data.</text>
</comment>
<organism evidence="2 3">
    <name type="scientific">Clostridium aromativorans</name>
    <dbReference type="NCBI Taxonomy" id="2836848"/>
    <lineage>
        <taxon>Bacteria</taxon>
        <taxon>Bacillati</taxon>
        <taxon>Bacillota</taxon>
        <taxon>Clostridia</taxon>
        <taxon>Eubacteriales</taxon>
        <taxon>Clostridiaceae</taxon>
        <taxon>Clostridium</taxon>
    </lineage>
</organism>
<evidence type="ECO:0000256" key="1">
    <source>
        <dbReference type="ARBA" id="ARBA00023172"/>
    </source>
</evidence>
<evidence type="ECO:0000313" key="3">
    <source>
        <dbReference type="Proteomes" id="UP001165422"/>
    </source>
</evidence>
<keyword evidence="1" id="KW-0233">DNA recombination</keyword>
<gene>
    <name evidence="2" type="ORF">LN736_17905</name>
</gene>
<accession>A0ABS8NA82</accession>
<dbReference type="InterPro" id="IPR011010">
    <property type="entry name" value="DNA_brk_join_enz"/>
</dbReference>
<protein>
    <recommendedName>
        <fullName evidence="4">Tyr recombinase domain-containing protein</fullName>
    </recommendedName>
</protein>
<dbReference type="Gene3D" id="1.10.443.10">
    <property type="entry name" value="Intergrase catalytic core"/>
    <property type="match status" value="1"/>
</dbReference>
<dbReference type="SUPFAM" id="SSF56349">
    <property type="entry name" value="DNA breaking-rejoining enzymes"/>
    <property type="match status" value="1"/>
</dbReference>
<evidence type="ECO:0008006" key="4">
    <source>
        <dbReference type="Google" id="ProtNLM"/>
    </source>
</evidence>
<sequence length="51" mass="5973">MEHGATVKSIQERLGHSSEKVTEDTYLRVTKKMENKVVQEFDQFKDIFEGK</sequence>
<proteinExistence type="predicted"/>
<dbReference type="Proteomes" id="UP001165422">
    <property type="component" value="Unassembled WGS sequence"/>
</dbReference>